<keyword evidence="3" id="KW-1185">Reference proteome</keyword>
<feature type="region of interest" description="Disordered" evidence="1">
    <location>
        <begin position="261"/>
        <end position="304"/>
    </location>
</feature>
<sequence>MDSMATTICIPTPDADGRPRLHEPTRDAIEQHRPAGSVLVPIPVFALGRKPPPTTPSPTAKGARGCLSTDSDMRTPTARLPPALSAEDERAQTLPLLPITTQRSSPADSARDPTCTPVHLSITSTTKGHALISTNLLLCSQRAHPLPRCPHFPFAAPDPDPDPIPVCSPHRPAAQMLTAREMRNAIYHRKLVAVPTPKPCYLTSTAGEQVWHKHRAPPPLQARLRPAQGRAQDPRPRHLRPTPSSEMRLCVPHWSHKGSAVLYPPPTSSTPVPSRTCTQNPRHARCTSASPFHHTRRIHRPTHA</sequence>
<accession>A0AAD7HVU7</accession>
<organism evidence="2 3">
    <name type="scientific">Mycena metata</name>
    <dbReference type="NCBI Taxonomy" id="1033252"/>
    <lineage>
        <taxon>Eukaryota</taxon>
        <taxon>Fungi</taxon>
        <taxon>Dikarya</taxon>
        <taxon>Basidiomycota</taxon>
        <taxon>Agaricomycotina</taxon>
        <taxon>Agaricomycetes</taxon>
        <taxon>Agaricomycetidae</taxon>
        <taxon>Agaricales</taxon>
        <taxon>Marasmiineae</taxon>
        <taxon>Mycenaceae</taxon>
        <taxon>Mycena</taxon>
    </lineage>
</organism>
<proteinExistence type="predicted"/>
<feature type="region of interest" description="Disordered" evidence="1">
    <location>
        <begin position="219"/>
        <end position="246"/>
    </location>
</feature>
<dbReference type="Proteomes" id="UP001215598">
    <property type="component" value="Unassembled WGS sequence"/>
</dbReference>
<name>A0AAD7HVU7_9AGAR</name>
<evidence type="ECO:0000313" key="3">
    <source>
        <dbReference type="Proteomes" id="UP001215598"/>
    </source>
</evidence>
<dbReference type="EMBL" id="JARKIB010000172">
    <property type="protein sequence ID" value="KAJ7728498.1"/>
    <property type="molecule type" value="Genomic_DNA"/>
</dbReference>
<dbReference type="AlphaFoldDB" id="A0AAD7HVU7"/>
<reference evidence="2" key="1">
    <citation type="submission" date="2023-03" db="EMBL/GenBank/DDBJ databases">
        <title>Massive genome expansion in bonnet fungi (Mycena s.s.) driven by repeated elements and novel gene families across ecological guilds.</title>
        <authorList>
            <consortium name="Lawrence Berkeley National Laboratory"/>
            <person name="Harder C.B."/>
            <person name="Miyauchi S."/>
            <person name="Viragh M."/>
            <person name="Kuo A."/>
            <person name="Thoen E."/>
            <person name="Andreopoulos B."/>
            <person name="Lu D."/>
            <person name="Skrede I."/>
            <person name="Drula E."/>
            <person name="Henrissat B."/>
            <person name="Morin E."/>
            <person name="Kohler A."/>
            <person name="Barry K."/>
            <person name="LaButti K."/>
            <person name="Morin E."/>
            <person name="Salamov A."/>
            <person name="Lipzen A."/>
            <person name="Mereny Z."/>
            <person name="Hegedus B."/>
            <person name="Baldrian P."/>
            <person name="Stursova M."/>
            <person name="Weitz H."/>
            <person name="Taylor A."/>
            <person name="Grigoriev I.V."/>
            <person name="Nagy L.G."/>
            <person name="Martin F."/>
            <person name="Kauserud H."/>
        </authorList>
    </citation>
    <scope>NUCLEOTIDE SEQUENCE</scope>
    <source>
        <strain evidence="2">CBHHK182m</strain>
    </source>
</reference>
<evidence type="ECO:0000313" key="2">
    <source>
        <dbReference type="EMBL" id="KAJ7728498.1"/>
    </source>
</evidence>
<comment type="caution">
    <text evidence="2">The sequence shown here is derived from an EMBL/GenBank/DDBJ whole genome shotgun (WGS) entry which is preliminary data.</text>
</comment>
<feature type="compositionally biased region" description="Basic residues" evidence="1">
    <location>
        <begin position="293"/>
        <end position="304"/>
    </location>
</feature>
<gene>
    <name evidence="2" type="ORF">B0H16DRAFT_241931</name>
</gene>
<protein>
    <submittedName>
        <fullName evidence="2">Uncharacterized protein</fullName>
    </submittedName>
</protein>
<evidence type="ECO:0000256" key="1">
    <source>
        <dbReference type="SAM" id="MobiDB-lite"/>
    </source>
</evidence>
<feature type="region of interest" description="Disordered" evidence="1">
    <location>
        <begin position="48"/>
        <end position="91"/>
    </location>
</feature>